<comment type="caution">
    <text evidence="2">The sequence shown here is derived from an EMBL/GenBank/DDBJ whole genome shotgun (WGS) entry which is preliminary data.</text>
</comment>
<evidence type="ECO:0000313" key="3">
    <source>
        <dbReference type="Proteomes" id="UP001476798"/>
    </source>
</evidence>
<reference evidence="2 3" key="1">
    <citation type="submission" date="2021-06" db="EMBL/GenBank/DDBJ databases">
        <authorList>
            <person name="Palmer J.M."/>
        </authorList>
    </citation>
    <scope>NUCLEOTIDE SEQUENCE [LARGE SCALE GENOMIC DNA]</scope>
    <source>
        <strain evidence="2 3">GA_2019</strain>
        <tissue evidence="2">Muscle</tissue>
    </source>
</reference>
<proteinExistence type="predicted"/>
<evidence type="ECO:0000313" key="2">
    <source>
        <dbReference type="EMBL" id="MEQ2175082.1"/>
    </source>
</evidence>
<dbReference type="EMBL" id="JAHRIO010051010">
    <property type="protein sequence ID" value="MEQ2175082.1"/>
    <property type="molecule type" value="Genomic_DNA"/>
</dbReference>
<accession>A0ABV0NUN2</accession>
<protein>
    <submittedName>
        <fullName evidence="2">Uncharacterized protein</fullName>
    </submittedName>
</protein>
<keyword evidence="3" id="KW-1185">Reference proteome</keyword>
<keyword evidence="1" id="KW-0812">Transmembrane</keyword>
<dbReference type="Proteomes" id="UP001476798">
    <property type="component" value="Unassembled WGS sequence"/>
</dbReference>
<feature type="transmembrane region" description="Helical" evidence="1">
    <location>
        <begin position="111"/>
        <end position="135"/>
    </location>
</feature>
<gene>
    <name evidence="2" type="ORF">GOODEAATRI_014567</name>
</gene>
<evidence type="ECO:0000256" key="1">
    <source>
        <dbReference type="SAM" id="Phobius"/>
    </source>
</evidence>
<keyword evidence="1" id="KW-0472">Membrane</keyword>
<keyword evidence="1" id="KW-1133">Transmembrane helix</keyword>
<name>A0ABV0NUN2_9TELE</name>
<sequence length="208" mass="23569">MTSSSCGRLNFLSCLRKYSLCWAFFQTVSMCEDHLRSSEMVVPKNLKWSTADTVLLRMVRGVYGGGVLRKSTTISTVYILFSSVCSSLFNITLFMPVFIAHPPCLVLFMHAYNVLPFLLNLFYLLYCFCMPVCIWKPLDNQCHFSLLDITEPAKGHGGCFFFSFAFACNTFCVLTQYSLRYLAILCGIVSKPDNCKNGTNTTPVFEIY</sequence>
<feature type="transmembrane region" description="Helical" evidence="1">
    <location>
        <begin position="77"/>
        <end position="99"/>
    </location>
</feature>
<organism evidence="2 3">
    <name type="scientific">Goodea atripinnis</name>
    <dbReference type="NCBI Taxonomy" id="208336"/>
    <lineage>
        <taxon>Eukaryota</taxon>
        <taxon>Metazoa</taxon>
        <taxon>Chordata</taxon>
        <taxon>Craniata</taxon>
        <taxon>Vertebrata</taxon>
        <taxon>Euteleostomi</taxon>
        <taxon>Actinopterygii</taxon>
        <taxon>Neopterygii</taxon>
        <taxon>Teleostei</taxon>
        <taxon>Neoteleostei</taxon>
        <taxon>Acanthomorphata</taxon>
        <taxon>Ovalentaria</taxon>
        <taxon>Atherinomorphae</taxon>
        <taxon>Cyprinodontiformes</taxon>
        <taxon>Goodeidae</taxon>
        <taxon>Goodea</taxon>
    </lineage>
</organism>